<reference evidence="1 2" key="2">
    <citation type="submission" date="2018-11" db="EMBL/GenBank/DDBJ databases">
        <authorList>
            <consortium name="Pathogen Informatics"/>
        </authorList>
    </citation>
    <scope>NUCLEOTIDE SEQUENCE [LARGE SCALE GENOMIC DNA]</scope>
    <source>
        <strain evidence="1 2">MHpl1</strain>
    </source>
</reference>
<dbReference type="OMA" id="RCGHIRI"/>
<evidence type="ECO:0000313" key="1">
    <source>
        <dbReference type="EMBL" id="VDO39518.1"/>
    </source>
</evidence>
<dbReference type="OrthoDB" id="5856395at2759"/>
<gene>
    <name evidence="1" type="ORF">HPLM_LOCUS10215</name>
</gene>
<reference evidence="3" key="1">
    <citation type="submission" date="2017-02" db="UniProtKB">
        <authorList>
            <consortium name="WormBaseParasite"/>
        </authorList>
    </citation>
    <scope>IDENTIFICATION</scope>
</reference>
<evidence type="ECO:0000313" key="3">
    <source>
        <dbReference type="WBParaSite" id="HPLM_0001022301-mRNA-1"/>
    </source>
</evidence>
<keyword evidence="2" id="KW-1185">Reference proteome</keyword>
<accession>A0A0N4WH77</accession>
<dbReference type="Proteomes" id="UP000268014">
    <property type="component" value="Unassembled WGS sequence"/>
</dbReference>
<sequence>MPRGQELAKDAKTASYETVATQHRPQICTLKITPPKPKPAERCGATKIKWWRLKEKVAVVVSRILLPAVTAVDET</sequence>
<proteinExistence type="predicted"/>
<protein>
    <submittedName>
        <fullName evidence="3">Transposase</fullName>
    </submittedName>
</protein>
<evidence type="ECO:0000313" key="2">
    <source>
        <dbReference type="Proteomes" id="UP000268014"/>
    </source>
</evidence>
<dbReference type="WBParaSite" id="HPLM_0001022301-mRNA-1">
    <property type="protein sequence ID" value="HPLM_0001022301-mRNA-1"/>
    <property type="gene ID" value="HPLM_0001022301"/>
</dbReference>
<organism evidence="3">
    <name type="scientific">Haemonchus placei</name>
    <name type="common">Barber's pole worm</name>
    <dbReference type="NCBI Taxonomy" id="6290"/>
    <lineage>
        <taxon>Eukaryota</taxon>
        <taxon>Metazoa</taxon>
        <taxon>Ecdysozoa</taxon>
        <taxon>Nematoda</taxon>
        <taxon>Chromadorea</taxon>
        <taxon>Rhabditida</taxon>
        <taxon>Rhabditina</taxon>
        <taxon>Rhabditomorpha</taxon>
        <taxon>Strongyloidea</taxon>
        <taxon>Trichostrongylidae</taxon>
        <taxon>Haemonchus</taxon>
    </lineage>
</organism>
<dbReference type="EMBL" id="UZAF01017239">
    <property type="protein sequence ID" value="VDO39518.1"/>
    <property type="molecule type" value="Genomic_DNA"/>
</dbReference>
<name>A0A0N4WH77_HAEPC</name>
<dbReference type="AlphaFoldDB" id="A0A0N4WH77"/>